<dbReference type="PANTHER" id="PTHR22677:SF4">
    <property type="entry name" value="USHER SYNDROME TYPE-1G PROTEIN-LIKE PROTEIN"/>
    <property type="match status" value="1"/>
</dbReference>
<dbReference type="PROSITE" id="PS50088">
    <property type="entry name" value="ANK_REPEAT"/>
    <property type="match status" value="2"/>
</dbReference>
<dbReference type="Gene3D" id="1.25.40.20">
    <property type="entry name" value="Ankyrin repeat-containing domain"/>
    <property type="match status" value="1"/>
</dbReference>
<evidence type="ECO:0000256" key="1">
    <source>
        <dbReference type="PROSITE-ProRule" id="PRU00023"/>
    </source>
</evidence>
<dbReference type="SMART" id="SM00248">
    <property type="entry name" value="ANK"/>
    <property type="match status" value="3"/>
</dbReference>
<feature type="repeat" description="ANK" evidence="1">
    <location>
        <begin position="39"/>
        <end position="73"/>
    </location>
</feature>
<dbReference type="eggNOG" id="KOG0521">
    <property type="taxonomic scope" value="Eukaryota"/>
</dbReference>
<feature type="repeat" description="ANK" evidence="1">
    <location>
        <begin position="74"/>
        <end position="106"/>
    </location>
</feature>
<dbReference type="STRING" id="400682.A0A1X7T198"/>
<protein>
    <submittedName>
        <fullName evidence="2">Uncharacterized protein</fullName>
    </submittedName>
</protein>
<dbReference type="InterPro" id="IPR039323">
    <property type="entry name" value="ANKRD_45/46/60"/>
</dbReference>
<dbReference type="PANTHER" id="PTHR22677">
    <property type="entry name" value="ANKYRIN REPEAT DOMAIN-CONTAINING PROTEIN 60"/>
    <property type="match status" value="1"/>
</dbReference>
<dbReference type="EnsemblMetazoa" id="Aqu2.1.08199_001">
    <property type="protein sequence ID" value="Aqu2.1.08199_001"/>
    <property type="gene ID" value="Aqu2.1.08199"/>
</dbReference>
<dbReference type="Pfam" id="PF12796">
    <property type="entry name" value="Ank_2"/>
    <property type="match status" value="1"/>
</dbReference>
<proteinExistence type="predicted"/>
<dbReference type="InParanoid" id="A0A1X7T198"/>
<reference evidence="2" key="1">
    <citation type="submission" date="2017-05" db="UniProtKB">
        <authorList>
            <consortium name="EnsemblMetazoa"/>
        </authorList>
    </citation>
    <scope>IDENTIFICATION</scope>
</reference>
<dbReference type="PROSITE" id="PS50297">
    <property type="entry name" value="ANK_REP_REGION"/>
    <property type="match status" value="2"/>
</dbReference>
<keyword evidence="1" id="KW-0040">ANK repeat</keyword>
<dbReference type="OrthoDB" id="5406014at2759"/>
<dbReference type="InterPro" id="IPR002110">
    <property type="entry name" value="Ankyrin_rpt"/>
</dbReference>
<evidence type="ECO:0000313" key="2">
    <source>
        <dbReference type="EnsemblMetazoa" id="Aqu2.1.08199_001"/>
    </source>
</evidence>
<sequence length="129" mass="13975">MGMGTGKQLYIAAHDGNIKAMKSALSNGADINWENPDDLNYTPLHIAACFNKLEADSVQFLIRNNANIESRDTSGFTPLMRAAVNGSSQSLIILLQNGANATAINNTTSQLICFNHLSGLHPIKQMHIH</sequence>
<dbReference type="InterPro" id="IPR036770">
    <property type="entry name" value="Ankyrin_rpt-contain_sf"/>
</dbReference>
<name>A0A1X7T198_AMPQE</name>
<dbReference type="AlphaFoldDB" id="A0A1X7T198"/>
<organism evidence="2">
    <name type="scientific">Amphimedon queenslandica</name>
    <name type="common">Sponge</name>
    <dbReference type="NCBI Taxonomy" id="400682"/>
    <lineage>
        <taxon>Eukaryota</taxon>
        <taxon>Metazoa</taxon>
        <taxon>Porifera</taxon>
        <taxon>Demospongiae</taxon>
        <taxon>Heteroscleromorpha</taxon>
        <taxon>Haplosclerida</taxon>
        <taxon>Niphatidae</taxon>
        <taxon>Amphimedon</taxon>
    </lineage>
</organism>
<accession>A0A1X7T198</accession>
<dbReference type="SUPFAM" id="SSF48403">
    <property type="entry name" value="Ankyrin repeat"/>
    <property type="match status" value="1"/>
</dbReference>